<organism evidence="1 2">
    <name type="scientific">Phytophthora palmivora</name>
    <dbReference type="NCBI Taxonomy" id="4796"/>
    <lineage>
        <taxon>Eukaryota</taxon>
        <taxon>Sar</taxon>
        <taxon>Stramenopiles</taxon>
        <taxon>Oomycota</taxon>
        <taxon>Peronosporomycetes</taxon>
        <taxon>Peronosporales</taxon>
        <taxon>Peronosporaceae</taxon>
        <taxon>Phytophthora</taxon>
    </lineage>
</organism>
<evidence type="ECO:0000313" key="1">
    <source>
        <dbReference type="EMBL" id="POM65166.1"/>
    </source>
</evidence>
<comment type="caution">
    <text evidence="1">The sequence shown here is derived from an EMBL/GenBank/DDBJ whole genome shotgun (WGS) entry which is preliminary data.</text>
</comment>
<reference evidence="1 2" key="1">
    <citation type="journal article" date="2017" name="Genome Biol. Evol.">
        <title>Phytophthora megakarya and P. palmivora, closely related causal agents of cacao black pod rot, underwent increases in genome sizes and gene numbers by different mechanisms.</title>
        <authorList>
            <person name="Ali S.S."/>
            <person name="Shao J."/>
            <person name="Lary D.J."/>
            <person name="Kronmiller B."/>
            <person name="Shen D."/>
            <person name="Strem M.D."/>
            <person name="Amoako-Attah I."/>
            <person name="Akrofi A.Y."/>
            <person name="Begoude B.A."/>
            <person name="Ten Hoopen G.M."/>
            <person name="Coulibaly K."/>
            <person name="Kebe B.I."/>
            <person name="Melnick R.L."/>
            <person name="Guiltinan M.J."/>
            <person name="Tyler B.M."/>
            <person name="Meinhardt L.W."/>
            <person name="Bailey B.A."/>
        </authorList>
    </citation>
    <scope>NUCLEOTIDE SEQUENCE [LARGE SCALE GENOMIC DNA]</scope>
    <source>
        <strain evidence="2">sbr112.9</strain>
    </source>
</reference>
<dbReference type="Proteomes" id="UP000237271">
    <property type="component" value="Unassembled WGS sequence"/>
</dbReference>
<accession>A0A2P4XHZ0</accession>
<protein>
    <submittedName>
        <fullName evidence="1">Uncharacterized protein</fullName>
    </submittedName>
</protein>
<gene>
    <name evidence="1" type="ORF">PHPALM_19165</name>
</gene>
<name>A0A2P4XHZ0_9STRA</name>
<dbReference type="EMBL" id="NCKW01010507">
    <property type="protein sequence ID" value="POM65166.1"/>
    <property type="molecule type" value="Genomic_DNA"/>
</dbReference>
<feature type="non-terminal residue" evidence="1">
    <location>
        <position position="90"/>
    </location>
</feature>
<evidence type="ECO:0000313" key="2">
    <source>
        <dbReference type="Proteomes" id="UP000237271"/>
    </source>
</evidence>
<sequence length="90" mass="10185">MVAPTGKTHHYKLTGQERRLCLEAMLTKRQKKATRKKAAKHTTLWMEMAESKDAEYVGECLEVVEAVEVKGVTAGEETVEDKETTTQEME</sequence>
<proteinExistence type="predicted"/>
<keyword evidence="2" id="KW-1185">Reference proteome</keyword>
<dbReference type="AlphaFoldDB" id="A0A2P4XHZ0"/>